<reference evidence="3" key="1">
    <citation type="journal article" date="2020" name="mSystems">
        <title>Genome- and Community-Level Interaction Insights into Carbon Utilization and Element Cycling Functions of Hydrothermarchaeota in Hydrothermal Sediment.</title>
        <authorList>
            <person name="Zhou Z."/>
            <person name="Liu Y."/>
            <person name="Xu W."/>
            <person name="Pan J."/>
            <person name="Luo Z.H."/>
            <person name="Li M."/>
        </authorList>
    </citation>
    <scope>NUCLEOTIDE SEQUENCE [LARGE SCALE GENOMIC DNA]</scope>
    <source>
        <strain evidence="3">HyVt-74</strain>
    </source>
</reference>
<proteinExistence type="predicted"/>
<dbReference type="AlphaFoldDB" id="A0A7C5HMR4"/>
<evidence type="ECO:0000259" key="2">
    <source>
        <dbReference type="Pfam" id="PF04028"/>
    </source>
</evidence>
<dbReference type="Proteomes" id="UP000886110">
    <property type="component" value="Unassembled WGS sequence"/>
</dbReference>
<evidence type="ECO:0000256" key="1">
    <source>
        <dbReference type="SAM" id="Phobius"/>
    </source>
</evidence>
<name>A0A7C5HMR4_UNCW3</name>
<protein>
    <submittedName>
        <fullName evidence="3">DUF374 domain-containing protein</fullName>
    </submittedName>
</protein>
<dbReference type="EMBL" id="DRTB01000021">
    <property type="protein sequence ID" value="HHE04475.1"/>
    <property type="molecule type" value="Genomic_DNA"/>
</dbReference>
<keyword evidence="1" id="KW-0472">Membrane</keyword>
<dbReference type="Pfam" id="PF04028">
    <property type="entry name" value="DUF374"/>
    <property type="match status" value="1"/>
</dbReference>
<evidence type="ECO:0000313" key="3">
    <source>
        <dbReference type="EMBL" id="HHE04475.1"/>
    </source>
</evidence>
<organism evidence="3">
    <name type="scientific">candidate division WOR-3 bacterium</name>
    <dbReference type="NCBI Taxonomy" id="2052148"/>
    <lineage>
        <taxon>Bacteria</taxon>
        <taxon>Bacteria division WOR-3</taxon>
    </lineage>
</organism>
<accession>A0A7C5HMR4</accession>
<feature type="transmembrane region" description="Helical" evidence="1">
    <location>
        <begin position="7"/>
        <end position="24"/>
    </location>
</feature>
<dbReference type="InterPro" id="IPR007172">
    <property type="entry name" value="DUF374"/>
</dbReference>
<gene>
    <name evidence="3" type="ORF">ENL19_00260</name>
</gene>
<comment type="caution">
    <text evidence="3">The sequence shown here is derived from an EMBL/GenBank/DDBJ whole genome shotgun (WGS) entry which is preliminary data.</text>
</comment>
<keyword evidence="1" id="KW-0812">Transmembrane</keyword>
<feature type="domain" description="DUF374" evidence="2">
    <location>
        <begin position="54"/>
        <end position="120"/>
    </location>
</feature>
<keyword evidence="1" id="KW-1133">Transmembrane helix</keyword>
<sequence>MASFVEFSMYIILYILIYLLGSTYKFSVSGWVGRQLPSIFAFWHKGMFPLLFGFRKKGIAVLVSRSRDGEIVSRILQMFGYKSVRGSTTRGGTAGLKGMVEILKSGGDVALAPDGPKGPRGEIKEGISLLMHYGHLYCVDVRVRRYIRLNSWDRFVIPLPFSNIEIVLNELKIWDKKKAKRLLGEV</sequence>
<dbReference type="CDD" id="cd07983">
    <property type="entry name" value="LPLAT_DUF374-like"/>
    <property type="match status" value="1"/>
</dbReference>